<dbReference type="Gene3D" id="3.30.160.110">
    <property type="entry name" value="Siroheme synthase, domain 2"/>
    <property type="match status" value="1"/>
</dbReference>
<dbReference type="SUPFAM" id="SSF75615">
    <property type="entry name" value="Siroheme synthase middle domains-like"/>
    <property type="match status" value="1"/>
</dbReference>
<evidence type="ECO:0000256" key="4">
    <source>
        <dbReference type="ARBA" id="ARBA00023027"/>
    </source>
</evidence>
<dbReference type="Proteomes" id="UP000057158">
    <property type="component" value="Chromosome"/>
</dbReference>
<keyword evidence="5" id="KW-0627">Porphyrin biosynthesis</keyword>
<comment type="pathway">
    <text evidence="1">Porphyrin-containing compound metabolism; siroheme biosynthesis; sirohydrochlorin from precorrin-2: step 1/1.</text>
</comment>
<dbReference type="Pfam" id="PF13241">
    <property type="entry name" value="NAD_binding_7"/>
    <property type="match status" value="1"/>
</dbReference>
<gene>
    <name evidence="7" type="primary">cysG</name>
    <name evidence="7" type="ORF">DSOUD_3158</name>
</gene>
<keyword evidence="4" id="KW-0520">NAD</keyword>
<dbReference type="EC" id="1.3.1.76" evidence="2"/>
<sequence>MADYPVLLQVQNRLCVVVGGGPVGIRKARGLLHCGARVRLISLRPLPDDAFLSGAEIVLRDYRPADLEGAFLVFAATDDPVVNAAICTEARSRGALVNRADAGEGSDFTLPATVRRGDLTLAVSTAGRSPALAALAGERLSESFGPEWATLLEVAAALRQKRLTLQEKTEYNRDILHRLLAGNLLALIAEGDVAPIDCLLESLCGEGLTLEHLGVRLPKGTK</sequence>
<dbReference type="InterPro" id="IPR028161">
    <property type="entry name" value="Met8-like"/>
</dbReference>
<evidence type="ECO:0000256" key="5">
    <source>
        <dbReference type="ARBA" id="ARBA00023244"/>
    </source>
</evidence>
<dbReference type="SUPFAM" id="SSF51735">
    <property type="entry name" value="NAD(P)-binding Rossmann-fold domains"/>
    <property type="match status" value="1"/>
</dbReference>
<evidence type="ECO:0000256" key="3">
    <source>
        <dbReference type="ARBA" id="ARBA00023002"/>
    </source>
</evidence>
<organism evidence="7 8">
    <name type="scientific">Desulfuromonas soudanensis</name>
    <dbReference type="NCBI Taxonomy" id="1603606"/>
    <lineage>
        <taxon>Bacteria</taxon>
        <taxon>Pseudomonadati</taxon>
        <taxon>Thermodesulfobacteriota</taxon>
        <taxon>Desulfuromonadia</taxon>
        <taxon>Desulfuromonadales</taxon>
        <taxon>Desulfuromonadaceae</taxon>
        <taxon>Desulfuromonas</taxon>
    </lineage>
</organism>
<evidence type="ECO:0000256" key="2">
    <source>
        <dbReference type="ARBA" id="ARBA00012400"/>
    </source>
</evidence>
<evidence type="ECO:0000313" key="7">
    <source>
        <dbReference type="EMBL" id="ALC17883.1"/>
    </source>
</evidence>
<evidence type="ECO:0000313" key="8">
    <source>
        <dbReference type="Proteomes" id="UP000057158"/>
    </source>
</evidence>
<dbReference type="GO" id="GO:0043115">
    <property type="term" value="F:precorrin-2 dehydrogenase activity"/>
    <property type="evidence" value="ECO:0007669"/>
    <property type="project" value="UniProtKB-EC"/>
</dbReference>
<accession>A0A0M3QGI7</accession>
<evidence type="ECO:0000256" key="1">
    <source>
        <dbReference type="ARBA" id="ARBA00005010"/>
    </source>
</evidence>
<dbReference type="PATRIC" id="fig|1603606.3.peg.3404"/>
<dbReference type="PANTHER" id="PTHR35330:SF1">
    <property type="entry name" value="SIROHEME BIOSYNTHESIS PROTEIN MET8"/>
    <property type="match status" value="1"/>
</dbReference>
<dbReference type="GO" id="GO:0019354">
    <property type="term" value="P:siroheme biosynthetic process"/>
    <property type="evidence" value="ECO:0007669"/>
    <property type="project" value="UniProtKB-UniPathway"/>
</dbReference>
<dbReference type="UniPathway" id="UPA00262">
    <property type="reaction ID" value="UER00222"/>
</dbReference>
<dbReference type="PANTHER" id="PTHR35330">
    <property type="entry name" value="SIROHEME BIOSYNTHESIS PROTEIN MET8"/>
    <property type="match status" value="1"/>
</dbReference>
<dbReference type="AlphaFoldDB" id="A0A0M3QGI7"/>
<protein>
    <recommendedName>
        <fullName evidence="2">precorrin-2 dehydrogenase</fullName>
        <ecNumber evidence="2">1.3.1.76</ecNumber>
    </recommendedName>
</protein>
<keyword evidence="3" id="KW-0560">Oxidoreductase</keyword>
<comment type="catalytic activity">
    <reaction evidence="6">
        <text>precorrin-2 + NAD(+) = sirohydrochlorin + NADH + 2 H(+)</text>
        <dbReference type="Rhea" id="RHEA:15613"/>
        <dbReference type="ChEBI" id="CHEBI:15378"/>
        <dbReference type="ChEBI" id="CHEBI:57540"/>
        <dbReference type="ChEBI" id="CHEBI:57945"/>
        <dbReference type="ChEBI" id="CHEBI:58351"/>
        <dbReference type="ChEBI" id="CHEBI:58827"/>
        <dbReference type="EC" id="1.3.1.76"/>
    </reaction>
</comment>
<dbReference type="InterPro" id="IPR006367">
    <property type="entry name" value="Sirohaem_synthase_N"/>
</dbReference>
<dbReference type="KEGG" id="des:DSOUD_3158"/>
<dbReference type="NCBIfam" id="TIGR01470">
    <property type="entry name" value="cysG_Nterm"/>
    <property type="match status" value="1"/>
</dbReference>
<dbReference type="GO" id="GO:0004325">
    <property type="term" value="F:ferrochelatase activity"/>
    <property type="evidence" value="ECO:0007669"/>
    <property type="project" value="InterPro"/>
</dbReference>
<dbReference type="Gene3D" id="3.40.50.720">
    <property type="entry name" value="NAD(P)-binding Rossmann-like Domain"/>
    <property type="match status" value="1"/>
</dbReference>
<evidence type="ECO:0000256" key="6">
    <source>
        <dbReference type="ARBA" id="ARBA00047561"/>
    </source>
</evidence>
<dbReference type="OrthoDB" id="9815856at2"/>
<name>A0A0M3QGI7_9BACT</name>
<reference evidence="7 8" key="1">
    <citation type="submission" date="2015-07" db="EMBL/GenBank/DDBJ databases">
        <title>Isolation and Genomic Characterization of a Novel Halophilic Metal-Reducing Deltaproteobacterium from the Deep Subsurface.</title>
        <authorList>
            <person name="Badalamenti J.P."/>
            <person name="Summers Z.M."/>
            <person name="Gralnick J.A."/>
            <person name="Bond D.R."/>
        </authorList>
    </citation>
    <scope>NUCLEOTIDE SEQUENCE [LARGE SCALE GENOMIC DNA]</scope>
    <source>
        <strain evidence="7 8">WTL</strain>
    </source>
</reference>
<keyword evidence="8" id="KW-1185">Reference proteome</keyword>
<dbReference type="RefSeq" id="WP_053551858.1">
    <property type="nucleotide sequence ID" value="NZ_CP010802.1"/>
</dbReference>
<dbReference type="EMBL" id="CP010802">
    <property type="protein sequence ID" value="ALC17883.1"/>
    <property type="molecule type" value="Genomic_DNA"/>
</dbReference>
<dbReference type="InterPro" id="IPR036291">
    <property type="entry name" value="NAD(P)-bd_dom_sf"/>
</dbReference>
<proteinExistence type="predicted"/>
<dbReference type="STRING" id="1603606.DSOUD_3158"/>